<dbReference type="Pfam" id="PF00534">
    <property type="entry name" value="Glycos_transf_1"/>
    <property type="match status" value="1"/>
</dbReference>
<keyword evidence="3" id="KW-0808">Transferase</keyword>
<reference evidence="3" key="2">
    <citation type="submission" date="2020-09" db="EMBL/GenBank/DDBJ databases">
        <authorList>
            <person name="Sun Q."/>
            <person name="Zhou Y."/>
        </authorList>
    </citation>
    <scope>NUCLEOTIDE SEQUENCE</scope>
    <source>
        <strain evidence="3">CGMCC 1.12506</strain>
    </source>
</reference>
<dbReference type="InterPro" id="IPR001296">
    <property type="entry name" value="Glyco_trans_1"/>
</dbReference>
<keyword evidence="4" id="KW-1185">Reference proteome</keyword>
<evidence type="ECO:0000313" key="4">
    <source>
        <dbReference type="Proteomes" id="UP000625735"/>
    </source>
</evidence>
<evidence type="ECO:0000259" key="2">
    <source>
        <dbReference type="Pfam" id="PF13439"/>
    </source>
</evidence>
<organism evidence="3 4">
    <name type="scientific">Flavobacterium orientale</name>
    <dbReference type="NCBI Taxonomy" id="1756020"/>
    <lineage>
        <taxon>Bacteria</taxon>
        <taxon>Pseudomonadati</taxon>
        <taxon>Bacteroidota</taxon>
        <taxon>Flavobacteriia</taxon>
        <taxon>Flavobacteriales</taxon>
        <taxon>Flavobacteriaceae</taxon>
        <taxon>Flavobacterium</taxon>
    </lineage>
</organism>
<sequence length="376" mass="42047">MEKTKLKILYTIPNFDTAGSGKALLQLAKGLDASLFEVAILCLHDRGAYFETVKQSGIPIYIADFLPKERPLLSMFQACWKLAQYFKTFQPDVIHSFHYSSNYTEPLAAKMAGIPWVFTKKNMSWGGASKNSWRLRSFLATKIAVQNTDMQQAFYPSSSKTVLIPRGVSLTAFKPDVPKPEIRTKMTTDADKRIIICVANLVPVKGIEVLIAAFEKIAVAFPQWVVWIIGDDNNAYADQLKQTVVAKQLEHQILFSGKQLDVKLFLDYAELFVLPTLNEGRKEGSPVALLEAMANGKVVLGSNVPGIKDQLASFPEFLFKAGGEIDLKEKLEKLLLLDAVSLKKMGQQFQQHVASHYSLSLEIERHSALYRSISKK</sequence>
<comment type="caution">
    <text evidence="3">The sequence shown here is derived from an EMBL/GenBank/DDBJ whole genome shotgun (WGS) entry which is preliminary data.</text>
</comment>
<dbReference type="Pfam" id="PF13439">
    <property type="entry name" value="Glyco_transf_4"/>
    <property type="match status" value="1"/>
</dbReference>
<accession>A0A916XVD0</accession>
<dbReference type="SUPFAM" id="SSF53756">
    <property type="entry name" value="UDP-Glycosyltransferase/glycogen phosphorylase"/>
    <property type="match status" value="1"/>
</dbReference>
<feature type="domain" description="Glycosyltransferase subfamily 4-like N-terminal" evidence="2">
    <location>
        <begin position="19"/>
        <end position="169"/>
    </location>
</feature>
<reference evidence="3" key="1">
    <citation type="journal article" date="2014" name="Int. J. Syst. Evol. Microbiol.">
        <title>Complete genome sequence of Corynebacterium casei LMG S-19264T (=DSM 44701T), isolated from a smear-ripened cheese.</title>
        <authorList>
            <consortium name="US DOE Joint Genome Institute (JGI-PGF)"/>
            <person name="Walter F."/>
            <person name="Albersmeier A."/>
            <person name="Kalinowski J."/>
            <person name="Ruckert C."/>
        </authorList>
    </citation>
    <scope>NUCLEOTIDE SEQUENCE</scope>
    <source>
        <strain evidence="3">CGMCC 1.12506</strain>
    </source>
</reference>
<dbReference type="EMBL" id="BMFG01000001">
    <property type="protein sequence ID" value="GGD14987.1"/>
    <property type="molecule type" value="Genomic_DNA"/>
</dbReference>
<evidence type="ECO:0000259" key="1">
    <source>
        <dbReference type="Pfam" id="PF00534"/>
    </source>
</evidence>
<dbReference type="GO" id="GO:0016757">
    <property type="term" value="F:glycosyltransferase activity"/>
    <property type="evidence" value="ECO:0007669"/>
    <property type="project" value="InterPro"/>
</dbReference>
<dbReference type="InterPro" id="IPR028098">
    <property type="entry name" value="Glyco_trans_4-like_N"/>
</dbReference>
<gene>
    <name evidence="3" type="ORF">GCM10011343_02510</name>
</gene>
<dbReference type="AlphaFoldDB" id="A0A916XVD0"/>
<dbReference type="Gene3D" id="3.40.50.2000">
    <property type="entry name" value="Glycogen Phosphorylase B"/>
    <property type="match status" value="2"/>
</dbReference>
<name>A0A916XVD0_9FLAO</name>
<feature type="domain" description="Glycosyl transferase family 1" evidence="1">
    <location>
        <begin position="179"/>
        <end position="347"/>
    </location>
</feature>
<evidence type="ECO:0000313" key="3">
    <source>
        <dbReference type="EMBL" id="GGD14987.1"/>
    </source>
</evidence>
<dbReference type="Proteomes" id="UP000625735">
    <property type="component" value="Unassembled WGS sequence"/>
</dbReference>
<dbReference type="RefSeq" id="WP_188360685.1">
    <property type="nucleotide sequence ID" value="NZ_BMFG01000001.1"/>
</dbReference>
<protein>
    <submittedName>
        <fullName evidence="3">Glycosyl transferase group 1</fullName>
    </submittedName>
</protein>
<dbReference type="PANTHER" id="PTHR12526">
    <property type="entry name" value="GLYCOSYLTRANSFERASE"/>
    <property type="match status" value="1"/>
</dbReference>
<proteinExistence type="predicted"/>